<reference evidence="2" key="1">
    <citation type="journal article" date="2022" name="Mol. Ecol. Resour.">
        <title>The genomes of chicory, endive, great burdock and yacon provide insights into Asteraceae palaeo-polyploidization history and plant inulin production.</title>
        <authorList>
            <person name="Fan W."/>
            <person name="Wang S."/>
            <person name="Wang H."/>
            <person name="Wang A."/>
            <person name="Jiang F."/>
            <person name="Liu H."/>
            <person name="Zhao H."/>
            <person name="Xu D."/>
            <person name="Zhang Y."/>
        </authorList>
    </citation>
    <scope>NUCLEOTIDE SEQUENCE [LARGE SCALE GENOMIC DNA]</scope>
    <source>
        <strain evidence="2">cv. Yunnan</strain>
    </source>
</reference>
<evidence type="ECO:0000313" key="2">
    <source>
        <dbReference type="Proteomes" id="UP001056120"/>
    </source>
</evidence>
<keyword evidence="2" id="KW-1185">Reference proteome</keyword>
<dbReference type="Proteomes" id="UP001056120">
    <property type="component" value="Linkage Group LG06"/>
</dbReference>
<name>A0ACB9IZG0_9ASTR</name>
<reference evidence="1 2" key="2">
    <citation type="journal article" date="2022" name="Mol. Ecol. Resour.">
        <title>The genomes of chicory, endive, great burdock and yacon provide insights into Asteraceae paleo-polyploidization history and plant inulin production.</title>
        <authorList>
            <person name="Fan W."/>
            <person name="Wang S."/>
            <person name="Wang H."/>
            <person name="Wang A."/>
            <person name="Jiang F."/>
            <person name="Liu H."/>
            <person name="Zhao H."/>
            <person name="Xu D."/>
            <person name="Zhang Y."/>
        </authorList>
    </citation>
    <scope>NUCLEOTIDE SEQUENCE [LARGE SCALE GENOMIC DNA]</scope>
    <source>
        <strain evidence="2">cv. Yunnan</strain>
        <tissue evidence="1">Leaves</tissue>
    </source>
</reference>
<dbReference type="EMBL" id="CM042023">
    <property type="protein sequence ID" value="KAI3812836.1"/>
    <property type="molecule type" value="Genomic_DNA"/>
</dbReference>
<accession>A0ACB9IZG0</accession>
<proteinExistence type="predicted"/>
<sequence>MQKFRYNNQKHEQSWRNLTIYLSMERQKEKNKKKLESVKAAFISASVGTLASLPISLTHVTNTYPLNSFNCNHHIIITSALHVATYCHAIRRDFNDIHLRTRTCAAFGMVKASLDAFSGAVCVYEHFFLLMLVWIYAIRWGY</sequence>
<organism evidence="1 2">
    <name type="scientific">Smallanthus sonchifolius</name>
    <dbReference type="NCBI Taxonomy" id="185202"/>
    <lineage>
        <taxon>Eukaryota</taxon>
        <taxon>Viridiplantae</taxon>
        <taxon>Streptophyta</taxon>
        <taxon>Embryophyta</taxon>
        <taxon>Tracheophyta</taxon>
        <taxon>Spermatophyta</taxon>
        <taxon>Magnoliopsida</taxon>
        <taxon>eudicotyledons</taxon>
        <taxon>Gunneridae</taxon>
        <taxon>Pentapetalae</taxon>
        <taxon>asterids</taxon>
        <taxon>campanulids</taxon>
        <taxon>Asterales</taxon>
        <taxon>Asteraceae</taxon>
        <taxon>Asteroideae</taxon>
        <taxon>Heliantheae alliance</taxon>
        <taxon>Millerieae</taxon>
        <taxon>Smallanthus</taxon>
    </lineage>
</organism>
<gene>
    <name evidence="1" type="ORF">L1987_17548</name>
</gene>
<evidence type="ECO:0000313" key="1">
    <source>
        <dbReference type="EMBL" id="KAI3812836.1"/>
    </source>
</evidence>
<protein>
    <submittedName>
        <fullName evidence="1">Uncharacterized protein</fullName>
    </submittedName>
</protein>
<comment type="caution">
    <text evidence="1">The sequence shown here is derived from an EMBL/GenBank/DDBJ whole genome shotgun (WGS) entry which is preliminary data.</text>
</comment>